<dbReference type="SMART" id="SM00717">
    <property type="entry name" value="SANT"/>
    <property type="match status" value="2"/>
</dbReference>
<feature type="domain" description="HTH myb-type" evidence="6">
    <location>
        <begin position="15"/>
        <end position="70"/>
    </location>
</feature>
<proteinExistence type="predicted"/>
<dbReference type="InterPro" id="IPR051575">
    <property type="entry name" value="Myb-like_DNA-bd"/>
</dbReference>
<dbReference type="EMBL" id="JAPFFF010000006">
    <property type="protein sequence ID" value="KAK8887969.1"/>
    <property type="molecule type" value="Genomic_DNA"/>
</dbReference>
<evidence type="ECO:0000259" key="6">
    <source>
        <dbReference type="PROSITE" id="PS51294"/>
    </source>
</evidence>
<dbReference type="Pfam" id="PF13921">
    <property type="entry name" value="Myb_DNA-bind_6"/>
    <property type="match status" value="1"/>
</dbReference>
<evidence type="ECO:0000256" key="2">
    <source>
        <dbReference type="ARBA" id="ARBA00023125"/>
    </source>
</evidence>
<evidence type="ECO:0000256" key="4">
    <source>
        <dbReference type="ARBA" id="ARBA00023242"/>
    </source>
</evidence>
<evidence type="ECO:0000259" key="5">
    <source>
        <dbReference type="PROSITE" id="PS50090"/>
    </source>
</evidence>
<evidence type="ECO:0000256" key="3">
    <source>
        <dbReference type="ARBA" id="ARBA00023163"/>
    </source>
</evidence>
<feature type="domain" description="HTH myb-type" evidence="6">
    <location>
        <begin position="75"/>
        <end position="121"/>
    </location>
</feature>
<evidence type="ECO:0000313" key="8">
    <source>
        <dbReference type="Proteomes" id="UP001470230"/>
    </source>
</evidence>
<comment type="caution">
    <text evidence="7">The sequence shown here is derived from an EMBL/GenBank/DDBJ whole genome shotgun (WGS) entry which is preliminary data.</text>
</comment>
<keyword evidence="3" id="KW-0804">Transcription</keyword>
<feature type="domain" description="Myb-like" evidence="5">
    <location>
        <begin position="67"/>
        <end position="117"/>
    </location>
</feature>
<evidence type="ECO:0000256" key="1">
    <source>
        <dbReference type="ARBA" id="ARBA00023015"/>
    </source>
</evidence>
<evidence type="ECO:0000313" key="7">
    <source>
        <dbReference type="EMBL" id="KAK8887969.1"/>
    </source>
</evidence>
<dbReference type="SUPFAM" id="SSF46689">
    <property type="entry name" value="Homeodomain-like"/>
    <property type="match status" value="1"/>
</dbReference>
<dbReference type="Gene3D" id="1.10.10.60">
    <property type="entry name" value="Homeodomain-like"/>
    <property type="match status" value="2"/>
</dbReference>
<protein>
    <recommendedName>
        <fullName evidence="9">Myb-like DNA-binding domain containing protein</fullName>
    </recommendedName>
</protein>
<dbReference type="InterPro" id="IPR009057">
    <property type="entry name" value="Homeodomain-like_sf"/>
</dbReference>
<name>A0ABR2KA19_9EUKA</name>
<dbReference type="PANTHER" id="PTHR46621">
    <property type="entry name" value="SNRNA-ACTIVATING PROTEIN COMPLEX SUBUNIT 4"/>
    <property type="match status" value="1"/>
</dbReference>
<sequence length="218" mass="25848">MSEIQRDTQPMKNNNSKRIKIPFSAQEDKIINNLVNMIGNKQWSFIAKFVAGRTAKQCRDRYTNYLKPGLSNIEWTEEEDKLLLKLYQEVGPKWSTMHEYFKNRNQISLKNRFLYLQKNNDCEKEDDILNSETVDSHHDRDVNDKNQNVTLKNSFLLNNQSTIAKKDQQEDEELINKIFNDTMNLGQENGIYDVDNMYEFDDNISSFTLFNDENDFYI</sequence>
<keyword evidence="8" id="KW-1185">Reference proteome</keyword>
<accession>A0ABR2KA19</accession>
<evidence type="ECO:0008006" key="9">
    <source>
        <dbReference type="Google" id="ProtNLM"/>
    </source>
</evidence>
<feature type="domain" description="Myb-like" evidence="5">
    <location>
        <begin position="15"/>
        <end position="66"/>
    </location>
</feature>
<keyword evidence="2" id="KW-0238">DNA-binding</keyword>
<keyword evidence="1" id="KW-0805">Transcription regulation</keyword>
<dbReference type="PROSITE" id="PS51294">
    <property type="entry name" value="HTH_MYB"/>
    <property type="match status" value="2"/>
</dbReference>
<dbReference type="InterPro" id="IPR017930">
    <property type="entry name" value="Myb_dom"/>
</dbReference>
<organism evidence="7 8">
    <name type="scientific">Tritrichomonas musculus</name>
    <dbReference type="NCBI Taxonomy" id="1915356"/>
    <lineage>
        <taxon>Eukaryota</taxon>
        <taxon>Metamonada</taxon>
        <taxon>Parabasalia</taxon>
        <taxon>Tritrichomonadida</taxon>
        <taxon>Tritrichomonadidae</taxon>
        <taxon>Tritrichomonas</taxon>
    </lineage>
</organism>
<reference evidence="7 8" key="1">
    <citation type="submission" date="2024-04" db="EMBL/GenBank/DDBJ databases">
        <title>Tritrichomonas musculus Genome.</title>
        <authorList>
            <person name="Alves-Ferreira E."/>
            <person name="Grigg M."/>
            <person name="Lorenzi H."/>
            <person name="Galac M."/>
        </authorList>
    </citation>
    <scope>NUCLEOTIDE SEQUENCE [LARGE SCALE GENOMIC DNA]</scope>
    <source>
        <strain evidence="7 8">EAF2021</strain>
    </source>
</reference>
<dbReference type="CDD" id="cd00167">
    <property type="entry name" value="SANT"/>
    <property type="match status" value="2"/>
</dbReference>
<dbReference type="PROSITE" id="PS50090">
    <property type="entry name" value="MYB_LIKE"/>
    <property type="match status" value="2"/>
</dbReference>
<dbReference type="InterPro" id="IPR001005">
    <property type="entry name" value="SANT/Myb"/>
</dbReference>
<dbReference type="PANTHER" id="PTHR46621:SF1">
    <property type="entry name" value="SNRNA-ACTIVATING PROTEIN COMPLEX SUBUNIT 4"/>
    <property type="match status" value="1"/>
</dbReference>
<keyword evidence="4" id="KW-0539">Nucleus</keyword>
<gene>
    <name evidence="7" type="ORF">M9Y10_039028</name>
</gene>
<dbReference type="Proteomes" id="UP001470230">
    <property type="component" value="Unassembled WGS sequence"/>
</dbReference>